<dbReference type="Proteomes" id="UP000245461">
    <property type="component" value="Unassembled WGS sequence"/>
</dbReference>
<organism evidence="1 2">
    <name type="scientific">Zavarzinia aquatilis</name>
    <dbReference type="NCBI Taxonomy" id="2211142"/>
    <lineage>
        <taxon>Bacteria</taxon>
        <taxon>Pseudomonadati</taxon>
        <taxon>Pseudomonadota</taxon>
        <taxon>Alphaproteobacteria</taxon>
        <taxon>Rhodospirillales</taxon>
        <taxon>Zavarziniaceae</taxon>
        <taxon>Zavarzinia</taxon>
    </lineage>
</organism>
<comment type="caution">
    <text evidence="1">The sequence shown here is derived from an EMBL/GenBank/DDBJ whole genome shotgun (WGS) entry which is preliminary data.</text>
</comment>
<reference evidence="1 2" key="1">
    <citation type="submission" date="2018-05" db="EMBL/GenBank/DDBJ databases">
        <title>Zavarzinia sp. HR-AS.</title>
        <authorList>
            <person name="Lee Y."/>
            <person name="Jeon C.O."/>
        </authorList>
    </citation>
    <scope>NUCLEOTIDE SEQUENCE [LARGE SCALE GENOMIC DNA]</scope>
    <source>
        <strain evidence="1 2">HR-AS</strain>
    </source>
</reference>
<dbReference type="Pfam" id="PF09866">
    <property type="entry name" value="DUF2093"/>
    <property type="match status" value="1"/>
</dbReference>
<gene>
    <name evidence="1" type="ORF">DKG74_10870</name>
</gene>
<dbReference type="AlphaFoldDB" id="A0A317E891"/>
<evidence type="ECO:0000313" key="2">
    <source>
        <dbReference type="Proteomes" id="UP000245461"/>
    </source>
</evidence>
<name>A0A317E891_9PROT</name>
<evidence type="ECO:0000313" key="1">
    <source>
        <dbReference type="EMBL" id="PWR22911.1"/>
    </source>
</evidence>
<accession>A0A317E891</accession>
<protein>
    <recommendedName>
        <fullName evidence="3">DUF2093 domain-containing protein</fullName>
    </recommendedName>
</protein>
<evidence type="ECO:0008006" key="3">
    <source>
        <dbReference type="Google" id="ProtNLM"/>
    </source>
</evidence>
<proteinExistence type="predicted"/>
<sequence>MTMDADAPAKLLYDHGQFRILWPGTHVVCAATGARIALEDLRYWSVDRQEPYVSPQAALQQAGLAPKP</sequence>
<dbReference type="InterPro" id="IPR018661">
    <property type="entry name" value="DUF2093"/>
</dbReference>
<keyword evidence="2" id="KW-1185">Reference proteome</keyword>
<dbReference type="OrthoDB" id="9801906at2"/>
<dbReference type="EMBL" id="QGLE01000005">
    <property type="protein sequence ID" value="PWR22911.1"/>
    <property type="molecule type" value="Genomic_DNA"/>
</dbReference>